<evidence type="ECO:0000259" key="7">
    <source>
        <dbReference type="PROSITE" id="PS51900"/>
    </source>
</evidence>
<evidence type="ECO:0000256" key="3">
    <source>
        <dbReference type="ARBA" id="ARBA00023125"/>
    </source>
</evidence>
<dbReference type="PROSITE" id="PS51900">
    <property type="entry name" value="CB"/>
    <property type="match status" value="1"/>
</dbReference>
<dbReference type="InterPro" id="IPR044068">
    <property type="entry name" value="CB"/>
</dbReference>
<name>A0ABR6VHL2_9FIRM</name>
<keyword evidence="4" id="KW-0233">DNA recombination</keyword>
<evidence type="ECO:0000256" key="5">
    <source>
        <dbReference type="PROSITE-ProRule" id="PRU01248"/>
    </source>
</evidence>
<dbReference type="EMBL" id="JACOGK010000014">
    <property type="protein sequence ID" value="MBC3536792.1"/>
    <property type="molecule type" value="Genomic_DNA"/>
</dbReference>
<dbReference type="InterPro" id="IPR050090">
    <property type="entry name" value="Tyrosine_recombinase_XerCD"/>
</dbReference>
<feature type="domain" description="Tyr recombinase" evidence="6">
    <location>
        <begin position="174"/>
        <end position="368"/>
    </location>
</feature>
<dbReference type="Pfam" id="PF00589">
    <property type="entry name" value="Phage_integrase"/>
    <property type="match status" value="1"/>
</dbReference>
<accession>A0ABR6VHL2</accession>
<proteinExistence type="inferred from homology"/>
<evidence type="ECO:0000313" key="8">
    <source>
        <dbReference type="EMBL" id="MBC3536792.1"/>
    </source>
</evidence>
<dbReference type="InterPro" id="IPR010998">
    <property type="entry name" value="Integrase_recombinase_N"/>
</dbReference>
<dbReference type="PANTHER" id="PTHR30349">
    <property type="entry name" value="PHAGE INTEGRASE-RELATED"/>
    <property type="match status" value="1"/>
</dbReference>
<dbReference type="Gene3D" id="1.10.443.10">
    <property type="entry name" value="Intergrase catalytic core"/>
    <property type="match status" value="1"/>
</dbReference>
<keyword evidence="2" id="KW-0229">DNA integration</keyword>
<dbReference type="SUPFAM" id="SSF56349">
    <property type="entry name" value="DNA breaking-rejoining enzymes"/>
    <property type="match status" value="1"/>
</dbReference>
<dbReference type="PROSITE" id="PS51898">
    <property type="entry name" value="TYR_RECOMBINASE"/>
    <property type="match status" value="1"/>
</dbReference>
<dbReference type="CDD" id="cd01189">
    <property type="entry name" value="INT_ICEBs1_C_like"/>
    <property type="match status" value="1"/>
</dbReference>
<sequence>MLNTQTTTVNLDNRIPYTPEQIQAILAENARLKGENKGLKDQNSQQWKLLQTMAIQTQQETTYKGDSILFKDFVQEWLEYRHNTKSLAPSTVVKNERALMHPLRALGDKYLNSIAVDDIEQFFNNDVSQLASATIHDIRSALSMVFKRAEKHELIKKNPMTLLDLPKTERGAGSPHRAFTVDEIHRIQNATKEQRLWILAYLLPYAGLRPEEALGLHWDDINLEKGTLKIVRAFTKDAKSKAYLKTPKNKSSIRTVIIPKVLCEKLAIYKQEQFDRYGKRKIVISNRQKKEGYTHPQTLLNIARVWRKLTGVSDFKWHNYRHTYISHLIENDMPLMDIKKQTGHKTTRVIEEVYAHTVTDKAQRKCADTIEKALA</sequence>
<evidence type="ECO:0000259" key="6">
    <source>
        <dbReference type="PROSITE" id="PS51898"/>
    </source>
</evidence>
<dbReference type="InterPro" id="IPR013762">
    <property type="entry name" value="Integrase-like_cat_sf"/>
</dbReference>
<keyword evidence="9" id="KW-1185">Reference proteome</keyword>
<reference evidence="8 9" key="1">
    <citation type="submission" date="2020-08" db="EMBL/GenBank/DDBJ databases">
        <authorList>
            <person name="Liu C."/>
            <person name="Sun Q."/>
        </authorList>
    </citation>
    <scope>NUCLEOTIDE SEQUENCE [LARGE SCALE GENOMIC DNA]</scope>
    <source>
        <strain evidence="8 9">NSJ-59</strain>
    </source>
</reference>
<dbReference type="PANTHER" id="PTHR30349:SF64">
    <property type="entry name" value="PROPHAGE INTEGRASE INTD-RELATED"/>
    <property type="match status" value="1"/>
</dbReference>
<dbReference type="InterPro" id="IPR011010">
    <property type="entry name" value="DNA_brk_join_enz"/>
</dbReference>
<dbReference type="RefSeq" id="WP_186502949.1">
    <property type="nucleotide sequence ID" value="NZ_JACOGK010000014.1"/>
</dbReference>
<evidence type="ECO:0000313" key="9">
    <source>
        <dbReference type="Proteomes" id="UP000606870"/>
    </source>
</evidence>
<dbReference type="Pfam" id="PF14659">
    <property type="entry name" value="Phage_int_SAM_3"/>
    <property type="match status" value="1"/>
</dbReference>
<dbReference type="Gene3D" id="1.10.150.130">
    <property type="match status" value="1"/>
</dbReference>
<protein>
    <submittedName>
        <fullName evidence="8">Site-specific integrase</fullName>
    </submittedName>
</protein>
<comment type="similarity">
    <text evidence="1">Belongs to the 'phage' integrase family.</text>
</comment>
<feature type="domain" description="Core-binding (CB)" evidence="7">
    <location>
        <begin position="68"/>
        <end position="150"/>
    </location>
</feature>
<comment type="caution">
    <text evidence="8">The sequence shown here is derived from an EMBL/GenBank/DDBJ whole genome shotgun (WGS) entry which is preliminary data.</text>
</comment>
<dbReference type="Proteomes" id="UP000606870">
    <property type="component" value="Unassembled WGS sequence"/>
</dbReference>
<gene>
    <name evidence="8" type="ORF">H8J70_05975</name>
</gene>
<dbReference type="InterPro" id="IPR002104">
    <property type="entry name" value="Integrase_catalytic"/>
</dbReference>
<organism evidence="8 9">
    <name type="scientific">Megasphaera hominis</name>
    <dbReference type="NCBI Taxonomy" id="159836"/>
    <lineage>
        <taxon>Bacteria</taxon>
        <taxon>Bacillati</taxon>
        <taxon>Bacillota</taxon>
        <taxon>Negativicutes</taxon>
        <taxon>Veillonellales</taxon>
        <taxon>Veillonellaceae</taxon>
        <taxon>Megasphaera</taxon>
    </lineage>
</organism>
<dbReference type="InterPro" id="IPR004107">
    <property type="entry name" value="Integrase_SAM-like_N"/>
</dbReference>
<evidence type="ECO:0000256" key="2">
    <source>
        <dbReference type="ARBA" id="ARBA00022908"/>
    </source>
</evidence>
<evidence type="ECO:0000256" key="4">
    <source>
        <dbReference type="ARBA" id="ARBA00023172"/>
    </source>
</evidence>
<evidence type="ECO:0000256" key="1">
    <source>
        <dbReference type="ARBA" id="ARBA00008857"/>
    </source>
</evidence>
<keyword evidence="3 5" id="KW-0238">DNA-binding</keyword>